<accession>M1DX50</accession>
<reference evidence="3" key="1">
    <citation type="journal article" date="2011" name="Nature">
        <title>Genome sequence and analysis of the tuber crop potato.</title>
        <authorList>
            <consortium name="The Potato Genome Sequencing Consortium"/>
        </authorList>
    </citation>
    <scope>NUCLEOTIDE SEQUENCE [LARGE SCALE GENOMIC DNA]</scope>
    <source>
        <strain evidence="3">cv. DM1-3 516 R44</strain>
    </source>
</reference>
<evidence type="ECO:0000313" key="3">
    <source>
        <dbReference type="Proteomes" id="UP000011115"/>
    </source>
</evidence>
<dbReference type="AlphaFoldDB" id="M1DX50"/>
<dbReference type="HOGENOM" id="CLU_029307_9_1_1"/>
<dbReference type="Proteomes" id="UP000011115">
    <property type="component" value="Unassembled WGS sequence"/>
</dbReference>
<dbReference type="PaxDb" id="4113-PGSC0003DMT400095833"/>
<proteinExistence type="predicted"/>
<evidence type="ECO:0000256" key="1">
    <source>
        <dbReference type="SAM" id="Coils"/>
    </source>
</evidence>
<reference evidence="2" key="2">
    <citation type="submission" date="2015-06" db="UniProtKB">
        <authorList>
            <consortium name="EnsemblPlants"/>
        </authorList>
    </citation>
    <scope>IDENTIFICATION</scope>
    <source>
        <strain evidence="2">DM1-3 516 R44</strain>
    </source>
</reference>
<keyword evidence="1" id="KW-0175">Coiled coil</keyword>
<evidence type="ECO:0000313" key="2">
    <source>
        <dbReference type="EnsemblPlants" id="PGSC0003DMT400095833"/>
    </source>
</evidence>
<sequence>MVEANKETKKKQGDALLAQLDFLSKRVMELEAQALNKDKHFSLRECTKGKKKEGVQDDGFLSHIQQKIEEQEKMLNEMKENIDMLNQATTSNSMTIQLQDA</sequence>
<dbReference type="Gramene" id="PGSC0003DMT400095833">
    <property type="protein sequence ID" value="PGSC0003DMT400095833"/>
    <property type="gene ID" value="PGSC0003DMG400045404"/>
</dbReference>
<organism evidence="2 3">
    <name type="scientific">Solanum tuberosum</name>
    <name type="common">Potato</name>
    <dbReference type="NCBI Taxonomy" id="4113"/>
    <lineage>
        <taxon>Eukaryota</taxon>
        <taxon>Viridiplantae</taxon>
        <taxon>Streptophyta</taxon>
        <taxon>Embryophyta</taxon>
        <taxon>Tracheophyta</taxon>
        <taxon>Spermatophyta</taxon>
        <taxon>Magnoliopsida</taxon>
        <taxon>eudicotyledons</taxon>
        <taxon>Gunneridae</taxon>
        <taxon>Pentapetalae</taxon>
        <taxon>asterids</taxon>
        <taxon>lamiids</taxon>
        <taxon>Solanales</taxon>
        <taxon>Solanaceae</taxon>
        <taxon>Solanoideae</taxon>
        <taxon>Solaneae</taxon>
        <taxon>Solanum</taxon>
    </lineage>
</organism>
<keyword evidence="3" id="KW-1185">Reference proteome</keyword>
<name>M1DX50_SOLTU</name>
<feature type="coiled-coil region" evidence="1">
    <location>
        <begin position="61"/>
        <end position="88"/>
    </location>
</feature>
<protein>
    <submittedName>
        <fullName evidence="2">Uncharacterized protein</fullName>
    </submittedName>
</protein>
<dbReference type="EnsemblPlants" id="PGSC0003DMT400095833">
    <property type="protein sequence ID" value="PGSC0003DMT400095833"/>
    <property type="gene ID" value="PGSC0003DMG400045404"/>
</dbReference>
<dbReference type="InParanoid" id="M1DX50"/>